<feature type="compositionally biased region" description="Basic and acidic residues" evidence="7">
    <location>
        <begin position="679"/>
        <end position="690"/>
    </location>
</feature>
<evidence type="ECO:0000256" key="6">
    <source>
        <dbReference type="PROSITE-ProRule" id="PRU00169"/>
    </source>
</evidence>
<dbReference type="PRINTS" id="PR00344">
    <property type="entry name" value="BCTRLSENSOR"/>
</dbReference>
<dbReference type="CDD" id="cd00082">
    <property type="entry name" value="HisKA"/>
    <property type="match status" value="1"/>
</dbReference>
<dbReference type="CDD" id="cd17546">
    <property type="entry name" value="REC_hyHK_CKI1_RcsC-like"/>
    <property type="match status" value="1"/>
</dbReference>
<keyword evidence="3 6" id="KW-0597">Phosphoprotein</keyword>
<dbReference type="EC" id="2.7.13.3" evidence="2"/>
<dbReference type="GO" id="GO:0000155">
    <property type="term" value="F:phosphorelay sensor kinase activity"/>
    <property type="evidence" value="ECO:0007669"/>
    <property type="project" value="InterPro"/>
</dbReference>
<comment type="catalytic activity">
    <reaction evidence="1">
        <text>ATP + protein L-histidine = ADP + protein N-phospho-L-histidine.</text>
        <dbReference type="EC" id="2.7.13.3"/>
    </reaction>
</comment>
<feature type="modified residue" description="4-aspartylphosphate" evidence="6">
    <location>
        <position position="825"/>
    </location>
</feature>
<dbReference type="PROSITE" id="PS50109">
    <property type="entry name" value="HIS_KIN"/>
    <property type="match status" value="1"/>
</dbReference>
<evidence type="ECO:0000313" key="11">
    <source>
        <dbReference type="Proteomes" id="UP000799441"/>
    </source>
</evidence>
<proteinExistence type="predicted"/>
<evidence type="ECO:0000256" key="1">
    <source>
        <dbReference type="ARBA" id="ARBA00000085"/>
    </source>
</evidence>
<accession>A0A9P4Q5N6</accession>
<dbReference type="InterPro" id="IPR005467">
    <property type="entry name" value="His_kinase_dom"/>
</dbReference>
<evidence type="ECO:0000313" key="10">
    <source>
        <dbReference type="EMBL" id="KAF2720249.1"/>
    </source>
</evidence>
<evidence type="ECO:0000259" key="9">
    <source>
        <dbReference type="PROSITE" id="PS50110"/>
    </source>
</evidence>
<keyword evidence="11" id="KW-1185">Reference proteome</keyword>
<dbReference type="InterPro" id="IPR011006">
    <property type="entry name" value="CheY-like_superfamily"/>
</dbReference>
<evidence type="ECO:0000256" key="3">
    <source>
        <dbReference type="ARBA" id="ARBA00022553"/>
    </source>
</evidence>
<protein>
    <recommendedName>
        <fullName evidence="2">histidine kinase</fullName>
        <ecNumber evidence="2">2.7.13.3</ecNumber>
    </recommendedName>
</protein>
<dbReference type="Gene3D" id="3.40.50.2300">
    <property type="match status" value="1"/>
</dbReference>
<dbReference type="SUPFAM" id="SSF55874">
    <property type="entry name" value="ATPase domain of HSP90 chaperone/DNA topoisomerase II/histidine kinase"/>
    <property type="match status" value="1"/>
</dbReference>
<dbReference type="SMART" id="SM00387">
    <property type="entry name" value="HATPase_c"/>
    <property type="match status" value="1"/>
</dbReference>
<dbReference type="Gene3D" id="3.30.565.10">
    <property type="entry name" value="Histidine kinase-like ATPase, C-terminal domain"/>
    <property type="match status" value="1"/>
</dbReference>
<dbReference type="GO" id="GO:0005886">
    <property type="term" value="C:plasma membrane"/>
    <property type="evidence" value="ECO:0007669"/>
    <property type="project" value="TreeGrafter"/>
</dbReference>
<dbReference type="InterPro" id="IPR003661">
    <property type="entry name" value="HisK_dim/P_dom"/>
</dbReference>
<keyword evidence="5 10" id="KW-0418">Kinase</keyword>
<feature type="domain" description="Response regulatory" evidence="9">
    <location>
        <begin position="770"/>
        <end position="904"/>
    </location>
</feature>
<evidence type="ECO:0000256" key="7">
    <source>
        <dbReference type="SAM" id="MobiDB-lite"/>
    </source>
</evidence>
<dbReference type="Pfam" id="PF02518">
    <property type="entry name" value="HATPase_c"/>
    <property type="match status" value="1"/>
</dbReference>
<dbReference type="SUPFAM" id="SSF52172">
    <property type="entry name" value="CheY-like"/>
    <property type="match status" value="1"/>
</dbReference>
<dbReference type="Proteomes" id="UP000799441">
    <property type="component" value="Unassembled WGS sequence"/>
</dbReference>
<evidence type="ECO:0000256" key="5">
    <source>
        <dbReference type="ARBA" id="ARBA00022777"/>
    </source>
</evidence>
<reference evidence="10" key="1">
    <citation type="journal article" date="2020" name="Stud. Mycol.">
        <title>101 Dothideomycetes genomes: a test case for predicting lifestyles and emergence of pathogens.</title>
        <authorList>
            <person name="Haridas S."/>
            <person name="Albert R."/>
            <person name="Binder M."/>
            <person name="Bloem J."/>
            <person name="Labutti K."/>
            <person name="Salamov A."/>
            <person name="Andreopoulos B."/>
            <person name="Baker S."/>
            <person name="Barry K."/>
            <person name="Bills G."/>
            <person name="Bluhm B."/>
            <person name="Cannon C."/>
            <person name="Castanera R."/>
            <person name="Culley D."/>
            <person name="Daum C."/>
            <person name="Ezra D."/>
            <person name="Gonzalez J."/>
            <person name="Henrissat B."/>
            <person name="Kuo A."/>
            <person name="Liang C."/>
            <person name="Lipzen A."/>
            <person name="Lutzoni F."/>
            <person name="Magnuson J."/>
            <person name="Mondo S."/>
            <person name="Nolan M."/>
            <person name="Ohm R."/>
            <person name="Pangilinan J."/>
            <person name="Park H.-J."/>
            <person name="Ramirez L."/>
            <person name="Alfaro M."/>
            <person name="Sun H."/>
            <person name="Tritt A."/>
            <person name="Yoshinaga Y."/>
            <person name="Zwiers L.-H."/>
            <person name="Turgeon B."/>
            <person name="Goodwin S."/>
            <person name="Spatafora J."/>
            <person name="Crous P."/>
            <person name="Grigoriev I."/>
        </authorList>
    </citation>
    <scope>NUCLEOTIDE SEQUENCE</scope>
    <source>
        <strain evidence="10">CBS 116435</strain>
    </source>
</reference>
<dbReference type="InterPro" id="IPR001789">
    <property type="entry name" value="Sig_transdc_resp-reg_receiver"/>
</dbReference>
<sequence>MKERETICFPLTGTKRVMQKGDSHFPAELQRLFPSTESDALEAVIHLKRKLVDLDNDDFWSQFTEGLSSLIGAEMIFVSKRMLVDDTEAAVEMPPIGEPGSCLMGTAFYWCDSTGKSHCLKGFKYHAYACPCAYMRHDKIFVIPEGLNSFITENPNVIPVDAEAYIGLPLFASGKCIAHFGALWSKDGAAKQKLSWSFIEMLLHAFEDMVLQRCLQGSNFLQATRPSSKEVQQVIPHDVITIAQSLRPYAGSLSHELRTPMQGVVGMLDVMYATVEECVETLKDQNVRNVFENLKANIEVVQDSSRRAVEAADNVVHAYDMDMSVPEGMAEIAQDHPIQQGIPTENKPHIVVAGSNLPIKRPRKRRLDDAFPQDNSRHNSDASGPNKAARLQCENCAPHPPPTLKPEPSQALQQGMHEAEHVSNGSAMVTIDPIQTTERSIPAATSNSPPWRAIAPGIRHTSLRDVLRYVIDEGLKLGGRPESVAARETDVGEIIEVRTRGSDGTLTIRTIEWIVESSVPDTMYIDEKDLGKLISCVFLNAIKFTDHDDGRIIVNARLSQHSSGSRYIVINISDNGPGIPKTFLPKMFKAFSQQNSSITRQSDGLGLGLMVAKGIARKLGGELVCSKAETQGPDHGSEFEITVPLMAGEIISRASSPFGSPMPRKILPSKPEMPHTPPHRPDDWTSAHKSLKEQHIPNLDLSAQKQFSSPPLSRAHLNRPPQSPPLRTIPFSASLPAFQIPQDHAPPPTRARKLSVPDIDRQLASKYPLNFLVAEDNKINRRLLVSMLNKFGYQKVHEAHDGAEAVRQMATPRSHHEQIDVILMDLWMPLMDGFQACEEILAMDAWHGNGYHAVNEPPVTPTVLAVTADVTDGAVERAAKAGMKGFMSKPYKMKDLQRLITEYCSSNRVEERISRQAIVAA</sequence>
<dbReference type="PROSITE" id="PS50110">
    <property type="entry name" value="RESPONSE_REGULATORY"/>
    <property type="match status" value="1"/>
</dbReference>
<feature type="region of interest" description="Disordered" evidence="7">
    <location>
        <begin position="706"/>
        <end position="730"/>
    </location>
</feature>
<dbReference type="Gene3D" id="1.10.287.130">
    <property type="match status" value="1"/>
</dbReference>
<evidence type="ECO:0000256" key="4">
    <source>
        <dbReference type="ARBA" id="ARBA00022679"/>
    </source>
</evidence>
<keyword evidence="4" id="KW-0808">Transferase</keyword>
<dbReference type="InterPro" id="IPR036097">
    <property type="entry name" value="HisK_dim/P_sf"/>
</dbReference>
<dbReference type="SMART" id="SM00448">
    <property type="entry name" value="REC"/>
    <property type="match status" value="1"/>
</dbReference>
<dbReference type="AlphaFoldDB" id="A0A9P4Q5N6"/>
<comment type="caution">
    <text evidence="10">The sequence shown here is derived from an EMBL/GenBank/DDBJ whole genome shotgun (WGS) entry which is preliminary data.</text>
</comment>
<evidence type="ECO:0000256" key="2">
    <source>
        <dbReference type="ARBA" id="ARBA00012438"/>
    </source>
</evidence>
<dbReference type="GO" id="GO:0009927">
    <property type="term" value="F:histidine phosphotransfer kinase activity"/>
    <property type="evidence" value="ECO:0007669"/>
    <property type="project" value="TreeGrafter"/>
</dbReference>
<dbReference type="PANTHER" id="PTHR43047">
    <property type="entry name" value="TWO-COMPONENT HISTIDINE PROTEIN KINASE"/>
    <property type="match status" value="1"/>
</dbReference>
<dbReference type="Pfam" id="PF00072">
    <property type="entry name" value="Response_reg"/>
    <property type="match status" value="1"/>
</dbReference>
<evidence type="ECO:0000259" key="8">
    <source>
        <dbReference type="PROSITE" id="PS50109"/>
    </source>
</evidence>
<dbReference type="InterPro" id="IPR004358">
    <property type="entry name" value="Sig_transdc_His_kin-like_C"/>
</dbReference>
<feature type="region of interest" description="Disordered" evidence="7">
    <location>
        <begin position="356"/>
        <end position="425"/>
    </location>
</feature>
<dbReference type="PANTHER" id="PTHR43047:SF2">
    <property type="entry name" value="HISTIDINE KINASE M7"/>
    <property type="match status" value="1"/>
</dbReference>
<organism evidence="10 11">
    <name type="scientific">Polychaeton citri CBS 116435</name>
    <dbReference type="NCBI Taxonomy" id="1314669"/>
    <lineage>
        <taxon>Eukaryota</taxon>
        <taxon>Fungi</taxon>
        <taxon>Dikarya</taxon>
        <taxon>Ascomycota</taxon>
        <taxon>Pezizomycotina</taxon>
        <taxon>Dothideomycetes</taxon>
        <taxon>Dothideomycetidae</taxon>
        <taxon>Capnodiales</taxon>
        <taxon>Capnodiaceae</taxon>
        <taxon>Polychaeton</taxon>
    </lineage>
</organism>
<dbReference type="OrthoDB" id="60033at2759"/>
<dbReference type="EMBL" id="MU003801">
    <property type="protein sequence ID" value="KAF2720249.1"/>
    <property type="molecule type" value="Genomic_DNA"/>
</dbReference>
<dbReference type="FunFam" id="1.10.287.130:FF:000100">
    <property type="entry name" value="Sensor histidine kinase/response regulator"/>
    <property type="match status" value="1"/>
</dbReference>
<dbReference type="InterPro" id="IPR003594">
    <property type="entry name" value="HATPase_dom"/>
</dbReference>
<dbReference type="SUPFAM" id="SSF47384">
    <property type="entry name" value="Homodimeric domain of signal transducing histidine kinase"/>
    <property type="match status" value="1"/>
</dbReference>
<feature type="domain" description="Histidine kinase" evidence="8">
    <location>
        <begin position="526"/>
        <end position="647"/>
    </location>
</feature>
<dbReference type="InterPro" id="IPR036890">
    <property type="entry name" value="HATPase_C_sf"/>
</dbReference>
<gene>
    <name evidence="10" type="ORF">K431DRAFT_285922</name>
</gene>
<feature type="region of interest" description="Disordered" evidence="7">
    <location>
        <begin position="657"/>
        <end position="690"/>
    </location>
</feature>
<name>A0A9P4Q5N6_9PEZI</name>